<dbReference type="Proteomes" id="UP000632063">
    <property type="component" value="Unassembled WGS sequence"/>
</dbReference>
<organism evidence="1 2">
    <name type="scientific">Roseibium litorale</name>
    <dbReference type="NCBI Taxonomy" id="2803841"/>
    <lineage>
        <taxon>Bacteria</taxon>
        <taxon>Pseudomonadati</taxon>
        <taxon>Pseudomonadota</taxon>
        <taxon>Alphaproteobacteria</taxon>
        <taxon>Hyphomicrobiales</taxon>
        <taxon>Stappiaceae</taxon>
        <taxon>Roseibium</taxon>
    </lineage>
</organism>
<sequence length="114" mass="12658">MDYLRYLLGRDGKMGGANEAMMRHGEVLAMAASYLVSIGRLESCEGHGTIYGGAAWDLEDDFYKQVMNDRNRGVNGPVPWAADMTAREYTDLLKEAYEDHPGEACFACKKNLAD</sequence>
<reference evidence="1 2" key="2">
    <citation type="journal article" date="2021" name="Int. J. Syst. Evol. Microbiol.">
        <title>Roseibium litorale sp. nov., isolated from a tidal flat sediment and proposal for the reclassification of Labrenzia polysiphoniae as Roseibium polysiphoniae comb. nov.</title>
        <authorList>
            <person name="Liu Y."/>
            <person name="Pei T."/>
            <person name="Du J."/>
            <person name="Chao M."/>
            <person name="Deng M.R."/>
            <person name="Zhu H."/>
        </authorList>
    </citation>
    <scope>NUCLEOTIDE SEQUENCE [LARGE SCALE GENOMIC DNA]</scope>
    <source>
        <strain evidence="1 2">4C16A</strain>
    </source>
</reference>
<evidence type="ECO:0000313" key="1">
    <source>
        <dbReference type="EMBL" id="MBD8890509.1"/>
    </source>
</evidence>
<comment type="caution">
    <text evidence="1">The sequence shown here is derived from an EMBL/GenBank/DDBJ whole genome shotgun (WGS) entry which is preliminary data.</text>
</comment>
<protein>
    <submittedName>
        <fullName evidence="1">Uncharacterized protein</fullName>
    </submittedName>
</protein>
<accession>A0ABR9CI63</accession>
<dbReference type="EMBL" id="JACYXI010000001">
    <property type="protein sequence ID" value="MBD8890509.1"/>
    <property type="molecule type" value="Genomic_DNA"/>
</dbReference>
<dbReference type="RefSeq" id="WP_192146241.1">
    <property type="nucleotide sequence ID" value="NZ_JACYXI010000001.1"/>
</dbReference>
<proteinExistence type="predicted"/>
<keyword evidence="2" id="KW-1185">Reference proteome</keyword>
<dbReference type="Gene3D" id="1.10.10.1920">
    <property type="match status" value="1"/>
</dbReference>
<evidence type="ECO:0000313" key="2">
    <source>
        <dbReference type="Proteomes" id="UP000632063"/>
    </source>
</evidence>
<reference evidence="2" key="1">
    <citation type="submission" date="2020-09" db="EMBL/GenBank/DDBJ databases">
        <title>The genome sequence of strain Labrenzia suaedae 4C16A.</title>
        <authorList>
            <person name="Liu Y."/>
        </authorList>
    </citation>
    <scope>NUCLEOTIDE SEQUENCE [LARGE SCALE GENOMIC DNA]</scope>
    <source>
        <strain evidence="2">4C16A</strain>
    </source>
</reference>
<name>A0ABR9CI63_9HYPH</name>
<gene>
    <name evidence="1" type="ORF">IG616_03045</name>
</gene>
<dbReference type="InterPro" id="IPR048532">
    <property type="entry name" value="ea8_5-like_sf"/>
</dbReference>